<dbReference type="EMBL" id="PEWA01000018">
    <property type="protein sequence ID" value="PIU73583.1"/>
    <property type="molecule type" value="Genomic_DNA"/>
</dbReference>
<feature type="transmembrane region" description="Helical" evidence="1">
    <location>
        <begin position="6"/>
        <end position="26"/>
    </location>
</feature>
<dbReference type="Pfam" id="PF13399">
    <property type="entry name" value="LytR_C"/>
    <property type="match status" value="1"/>
</dbReference>
<feature type="domain" description="LytR/CpsA/Psr regulator C-terminal" evidence="2">
    <location>
        <begin position="126"/>
        <end position="211"/>
    </location>
</feature>
<evidence type="ECO:0000313" key="3">
    <source>
        <dbReference type="EMBL" id="PIU73583.1"/>
    </source>
</evidence>
<keyword evidence="1" id="KW-0472">Membrane</keyword>
<evidence type="ECO:0000256" key="1">
    <source>
        <dbReference type="SAM" id="Phobius"/>
    </source>
</evidence>
<keyword evidence="1" id="KW-0812">Transmembrane</keyword>
<gene>
    <name evidence="3" type="ORF">COS78_01560</name>
</gene>
<evidence type="ECO:0000313" key="4">
    <source>
        <dbReference type="Proteomes" id="UP000231407"/>
    </source>
</evidence>
<dbReference type="Proteomes" id="UP000231407">
    <property type="component" value="Unassembled WGS sequence"/>
</dbReference>
<proteinExistence type="predicted"/>
<name>A0A2M7ASQ1_9BACT</name>
<dbReference type="InterPro" id="IPR027381">
    <property type="entry name" value="LytR/CpsA/Psr_C"/>
</dbReference>
<accession>A0A2M7ASQ1</accession>
<feature type="transmembrane region" description="Helical" evidence="1">
    <location>
        <begin position="60"/>
        <end position="81"/>
    </location>
</feature>
<dbReference type="AlphaFoldDB" id="A0A2M7ASQ1"/>
<comment type="caution">
    <text evidence="3">The sequence shown here is derived from an EMBL/GenBank/DDBJ whole genome shotgun (WGS) entry which is preliminary data.</text>
</comment>
<organism evidence="3 4">
    <name type="scientific">Candidatus Shapirobacteria bacterium CG06_land_8_20_14_3_00_40_12</name>
    <dbReference type="NCBI Taxonomy" id="1974881"/>
    <lineage>
        <taxon>Bacteria</taxon>
        <taxon>Candidatus Shapironibacteriota</taxon>
    </lineage>
</organism>
<evidence type="ECO:0000259" key="2">
    <source>
        <dbReference type="Pfam" id="PF13399"/>
    </source>
</evidence>
<keyword evidence="1" id="KW-1133">Transmembrane helix</keyword>
<protein>
    <recommendedName>
        <fullName evidence="2">LytR/CpsA/Psr regulator C-terminal domain-containing protein</fullName>
    </recommendedName>
</protein>
<reference evidence="4" key="1">
    <citation type="submission" date="2017-09" db="EMBL/GenBank/DDBJ databases">
        <title>Depth-based differentiation of microbial function through sediment-hosted aquifers and enrichment of novel symbionts in the deep terrestrial subsurface.</title>
        <authorList>
            <person name="Probst A.J."/>
            <person name="Ladd B."/>
            <person name="Jarett J.K."/>
            <person name="Geller-Mcgrath D.E."/>
            <person name="Sieber C.M.K."/>
            <person name="Emerson J.B."/>
            <person name="Anantharaman K."/>
            <person name="Thomas B.C."/>
            <person name="Malmstrom R."/>
            <person name="Stieglmeier M."/>
            <person name="Klingl A."/>
            <person name="Woyke T."/>
            <person name="Ryan C.M."/>
            <person name="Banfield J.F."/>
        </authorList>
    </citation>
    <scope>NUCLEOTIDE SEQUENCE [LARGE SCALE GENOMIC DNA]</scope>
</reference>
<sequence>MGATVGVAISLGGAILVGFVSIILMYPEAEENLDIAETDEIKEIDESKTKRFNFNFKRLVFSRVKIPIPVVLVILVILTIFSPKNLATFLQSTFLKNKNEVVMVPTITPTPFNEPAMVLPAADPSIKIIVFNAGAEKGEAKRISGLFKEAGYKNVEATDSARTIENALIEFGDTDTGQADLVEDILKGEYLTVNRSPSEGSGAEINVFLGAQPMPSDGNPDYRNENFDLFFN</sequence>